<dbReference type="AlphaFoldDB" id="A0A165KGL3"/>
<evidence type="ECO:0000256" key="3">
    <source>
        <dbReference type="ARBA" id="ARBA00022989"/>
    </source>
</evidence>
<evidence type="ECO:0000313" key="8">
    <source>
        <dbReference type="Proteomes" id="UP000076727"/>
    </source>
</evidence>
<comment type="subcellular location">
    <subcellularLocation>
        <location evidence="1">Membrane</location>
        <topology evidence="1">Multi-pass membrane protein</topology>
    </subcellularLocation>
</comment>
<dbReference type="Pfam" id="PF13813">
    <property type="entry name" value="MBOAT_2"/>
    <property type="match status" value="1"/>
</dbReference>
<dbReference type="Proteomes" id="UP000076727">
    <property type="component" value="Unassembled WGS sequence"/>
</dbReference>
<accession>A0A165KGL3</accession>
<organism evidence="7 8">
    <name type="scientific">Daedalea quercina L-15889</name>
    <dbReference type="NCBI Taxonomy" id="1314783"/>
    <lineage>
        <taxon>Eukaryota</taxon>
        <taxon>Fungi</taxon>
        <taxon>Dikarya</taxon>
        <taxon>Basidiomycota</taxon>
        <taxon>Agaricomycotina</taxon>
        <taxon>Agaricomycetes</taxon>
        <taxon>Polyporales</taxon>
        <taxon>Fomitopsis</taxon>
    </lineage>
</organism>
<feature type="transmembrane region" description="Helical" evidence="5">
    <location>
        <begin position="65"/>
        <end position="83"/>
    </location>
</feature>
<dbReference type="STRING" id="1314783.A0A165KGL3"/>
<keyword evidence="4 5" id="KW-0472">Membrane</keyword>
<evidence type="ECO:0000256" key="2">
    <source>
        <dbReference type="ARBA" id="ARBA00022692"/>
    </source>
</evidence>
<evidence type="ECO:0000256" key="1">
    <source>
        <dbReference type="ARBA" id="ARBA00004141"/>
    </source>
</evidence>
<evidence type="ECO:0000313" key="7">
    <source>
        <dbReference type="EMBL" id="KZT63106.1"/>
    </source>
</evidence>
<feature type="domain" description="Wax synthase" evidence="6">
    <location>
        <begin position="220"/>
        <end position="303"/>
    </location>
</feature>
<keyword evidence="3 5" id="KW-1133">Transmembrane helix</keyword>
<feature type="transmembrane region" description="Helical" evidence="5">
    <location>
        <begin position="12"/>
        <end position="30"/>
    </location>
</feature>
<keyword evidence="2 5" id="KW-0812">Transmembrane</keyword>
<protein>
    <recommendedName>
        <fullName evidence="6">Wax synthase domain-containing protein</fullName>
    </recommendedName>
</protein>
<dbReference type="InterPro" id="IPR032805">
    <property type="entry name" value="Wax_synthase_dom"/>
</dbReference>
<sequence length="395" mass="44399">MEADTRPVLPALRLPLLLVIHIGHACLIALSPRRSGRIIGTIALYSLIACAYLTSTGNAQGDNSIGIYIANQAFIIVLLNWLTDPIHDFRHERDYSSPAGLPFLHRVWWAMCVIDSPRGVGWSYKVANIPPRPSEARWPFVRKKLLSAFRWFLFFDIGQSYQRSIPMFSRPDVDLRSQGCLMLLINIVAHFSGVVGSIAMQYSLLAATLVAFGISLPRDWPDIYGRWSDSYTVRRFWGQTYHQMLRRLTAGIGKASCRALGLRHGTWQSRYIQLYIGFAISGLLHCGGDLMVNPSLFGSSFTFYFSQAAAITFEDTVIELVRRSGVKFPRSLAHLIGYAWAILWLCISAPWLMDWQIRAGFVDSKLVPVSLIDHIAPSLAMKATKFAASAWPMRT</sequence>
<name>A0A165KGL3_9APHY</name>
<dbReference type="OrthoDB" id="1077582at2759"/>
<keyword evidence="8" id="KW-1185">Reference proteome</keyword>
<dbReference type="GO" id="GO:0016020">
    <property type="term" value="C:membrane"/>
    <property type="evidence" value="ECO:0007669"/>
    <property type="project" value="UniProtKB-SubCell"/>
</dbReference>
<dbReference type="EMBL" id="KV429258">
    <property type="protein sequence ID" value="KZT63106.1"/>
    <property type="molecule type" value="Genomic_DNA"/>
</dbReference>
<evidence type="ECO:0000256" key="4">
    <source>
        <dbReference type="ARBA" id="ARBA00023136"/>
    </source>
</evidence>
<feature type="transmembrane region" description="Helical" evidence="5">
    <location>
        <begin position="42"/>
        <end position="59"/>
    </location>
</feature>
<evidence type="ECO:0000256" key="5">
    <source>
        <dbReference type="SAM" id="Phobius"/>
    </source>
</evidence>
<proteinExistence type="predicted"/>
<feature type="transmembrane region" description="Helical" evidence="5">
    <location>
        <begin position="332"/>
        <end position="353"/>
    </location>
</feature>
<reference evidence="7 8" key="1">
    <citation type="journal article" date="2016" name="Mol. Biol. Evol.">
        <title>Comparative Genomics of Early-Diverging Mushroom-Forming Fungi Provides Insights into the Origins of Lignocellulose Decay Capabilities.</title>
        <authorList>
            <person name="Nagy L.G."/>
            <person name="Riley R."/>
            <person name="Tritt A."/>
            <person name="Adam C."/>
            <person name="Daum C."/>
            <person name="Floudas D."/>
            <person name="Sun H."/>
            <person name="Yadav J.S."/>
            <person name="Pangilinan J."/>
            <person name="Larsson K.H."/>
            <person name="Matsuura K."/>
            <person name="Barry K."/>
            <person name="Labutti K."/>
            <person name="Kuo R."/>
            <person name="Ohm R.A."/>
            <person name="Bhattacharya S.S."/>
            <person name="Shirouzu T."/>
            <person name="Yoshinaga Y."/>
            <person name="Martin F.M."/>
            <person name="Grigoriev I.V."/>
            <person name="Hibbett D.S."/>
        </authorList>
    </citation>
    <scope>NUCLEOTIDE SEQUENCE [LARGE SCALE GENOMIC DNA]</scope>
    <source>
        <strain evidence="7 8">L-15889</strain>
    </source>
</reference>
<gene>
    <name evidence="7" type="ORF">DAEQUDRAFT_229749</name>
</gene>
<evidence type="ECO:0000259" key="6">
    <source>
        <dbReference type="Pfam" id="PF13813"/>
    </source>
</evidence>